<accession>A0ABU7TEU9</accession>
<keyword evidence="1" id="KW-0732">Signal</keyword>
<feature type="chain" id="PRO_5045922803" evidence="1">
    <location>
        <begin position="27"/>
        <end position="173"/>
    </location>
</feature>
<organism evidence="2 3">
    <name type="scientific">Methylobacterium radiotolerans</name>
    <dbReference type="NCBI Taxonomy" id="31998"/>
    <lineage>
        <taxon>Bacteria</taxon>
        <taxon>Pseudomonadati</taxon>
        <taxon>Pseudomonadota</taxon>
        <taxon>Alphaproteobacteria</taxon>
        <taxon>Hyphomicrobiales</taxon>
        <taxon>Methylobacteriaceae</taxon>
        <taxon>Methylobacterium</taxon>
    </lineage>
</organism>
<keyword evidence="3" id="KW-1185">Reference proteome</keyword>
<name>A0ABU7TEU9_9HYPH</name>
<dbReference type="Proteomes" id="UP001349262">
    <property type="component" value="Unassembled WGS sequence"/>
</dbReference>
<sequence>MTTRSPRILAGAALALLLMTGSAALAKKVTVVPGDRPIAVDIPASWKVTTIDRGIQARTADDEVYLWFESYKPAQFTALLGEHNAYFKEQGVKMTGEGQSKEVDFPTYVLKVTEYPATYEGKPTVLRYLSVVPKADGLRSLLVSYWASPAGDKTYDAQTNAILNSLAASYDGR</sequence>
<evidence type="ECO:0000313" key="2">
    <source>
        <dbReference type="EMBL" id="MEE7459191.1"/>
    </source>
</evidence>
<evidence type="ECO:0000313" key="3">
    <source>
        <dbReference type="Proteomes" id="UP001349262"/>
    </source>
</evidence>
<dbReference type="EMBL" id="MLBY01000005">
    <property type="protein sequence ID" value="MEE7459191.1"/>
    <property type="molecule type" value="Genomic_DNA"/>
</dbReference>
<reference evidence="2 3" key="1">
    <citation type="journal article" date="2012" name="Genet. Mol. Biol.">
        <title>Analysis of 16S rRNA and mxaF genes revealing insights into Methylobacterium niche-specific plant association.</title>
        <authorList>
            <person name="Dourado M.N."/>
            <person name="Andreote F.D."/>
            <person name="Dini-Andreote F."/>
            <person name="Conti R."/>
            <person name="Araujo J.M."/>
            <person name="Araujo W.L."/>
        </authorList>
    </citation>
    <scope>NUCLEOTIDE SEQUENCE [LARGE SCALE GENOMIC DNA]</scope>
    <source>
        <strain evidence="2 3">SR1.6/4</strain>
    </source>
</reference>
<evidence type="ECO:0000256" key="1">
    <source>
        <dbReference type="SAM" id="SignalP"/>
    </source>
</evidence>
<protein>
    <submittedName>
        <fullName evidence="2">Uncharacterized protein</fullName>
    </submittedName>
</protein>
<feature type="signal peptide" evidence="1">
    <location>
        <begin position="1"/>
        <end position="26"/>
    </location>
</feature>
<proteinExistence type="predicted"/>
<comment type="caution">
    <text evidence="2">The sequence shown here is derived from an EMBL/GenBank/DDBJ whole genome shotgun (WGS) entry which is preliminary data.</text>
</comment>
<gene>
    <name evidence="2" type="ORF">MRSR164_21100</name>
</gene>